<comment type="caution">
    <text evidence="3">The sequence shown here is derived from an EMBL/GenBank/DDBJ whole genome shotgun (WGS) entry which is preliminary data.</text>
</comment>
<feature type="domain" description="Thioredoxin" evidence="2">
    <location>
        <begin position="23"/>
        <end position="174"/>
    </location>
</feature>
<dbReference type="AlphaFoldDB" id="A0AAE3QN60"/>
<dbReference type="Pfam" id="PF00578">
    <property type="entry name" value="AhpC-TSA"/>
    <property type="match status" value="1"/>
</dbReference>
<dbReference type="CDD" id="cd02969">
    <property type="entry name" value="PRX_like1"/>
    <property type="match status" value="1"/>
</dbReference>
<dbReference type="PANTHER" id="PTHR43640:SF1">
    <property type="entry name" value="THIOREDOXIN-DEPENDENT PEROXIREDOXIN"/>
    <property type="match status" value="1"/>
</dbReference>
<evidence type="ECO:0000313" key="4">
    <source>
        <dbReference type="Proteomes" id="UP001241110"/>
    </source>
</evidence>
<dbReference type="EMBL" id="JASJOS010000002">
    <property type="protein sequence ID" value="MDJ1479799.1"/>
    <property type="molecule type" value="Genomic_DNA"/>
</dbReference>
<dbReference type="InterPro" id="IPR047262">
    <property type="entry name" value="PRX-like1"/>
</dbReference>
<protein>
    <submittedName>
        <fullName evidence="3">Thioredoxin family protein</fullName>
    </submittedName>
</protein>
<dbReference type="Proteomes" id="UP001241110">
    <property type="component" value="Unassembled WGS sequence"/>
</dbReference>
<name>A0AAE3QN60_9BACT</name>
<evidence type="ECO:0000313" key="3">
    <source>
        <dbReference type="EMBL" id="MDJ1479799.1"/>
    </source>
</evidence>
<reference evidence="3" key="1">
    <citation type="submission" date="2023-05" db="EMBL/GenBank/DDBJ databases">
        <authorList>
            <person name="Zhang X."/>
        </authorList>
    </citation>
    <scope>NUCLEOTIDE SEQUENCE</scope>
    <source>
        <strain evidence="3">YF14B1</strain>
    </source>
</reference>
<dbReference type="GO" id="GO:0016209">
    <property type="term" value="F:antioxidant activity"/>
    <property type="evidence" value="ECO:0007669"/>
    <property type="project" value="InterPro"/>
</dbReference>
<dbReference type="SUPFAM" id="SSF52833">
    <property type="entry name" value="Thioredoxin-like"/>
    <property type="match status" value="1"/>
</dbReference>
<feature type="chain" id="PRO_5041999591" evidence="1">
    <location>
        <begin position="24"/>
        <end position="201"/>
    </location>
</feature>
<feature type="signal peptide" evidence="1">
    <location>
        <begin position="1"/>
        <end position="23"/>
    </location>
</feature>
<sequence length="201" mass="22538">MKSLRSFILTLKAALLLAIMASAQTPGKIENFTLINAINHNSISLSDYKNEKAIVLIFTSNYCPFAKLYEERIQNLISQYQGKGAQFLLINSNTSLDHLDDSIEEMAKWAKEKNAVVPYLADKEQKVALQFKATKNPEVFVLQNTGEGNFILKYRGAIDDNPQVAQEATAFYLRDAITAAVNRKNLSYAEKRPVGCTIQKQ</sequence>
<dbReference type="PANTHER" id="PTHR43640">
    <property type="entry name" value="OS07G0260300 PROTEIN"/>
    <property type="match status" value="1"/>
</dbReference>
<dbReference type="InterPro" id="IPR013766">
    <property type="entry name" value="Thioredoxin_domain"/>
</dbReference>
<dbReference type="RefSeq" id="WP_313976277.1">
    <property type="nucleotide sequence ID" value="NZ_JASJOS010000002.1"/>
</dbReference>
<gene>
    <name evidence="3" type="ORF">QNI16_04825</name>
</gene>
<evidence type="ECO:0000259" key="2">
    <source>
        <dbReference type="PROSITE" id="PS51352"/>
    </source>
</evidence>
<proteinExistence type="predicted"/>
<dbReference type="PROSITE" id="PS51352">
    <property type="entry name" value="THIOREDOXIN_2"/>
    <property type="match status" value="1"/>
</dbReference>
<dbReference type="GO" id="GO:0016491">
    <property type="term" value="F:oxidoreductase activity"/>
    <property type="evidence" value="ECO:0007669"/>
    <property type="project" value="InterPro"/>
</dbReference>
<keyword evidence="1" id="KW-0732">Signal</keyword>
<dbReference type="InterPro" id="IPR000866">
    <property type="entry name" value="AhpC/TSA"/>
</dbReference>
<dbReference type="Gene3D" id="3.40.30.10">
    <property type="entry name" value="Glutaredoxin"/>
    <property type="match status" value="1"/>
</dbReference>
<organism evidence="3 4">
    <name type="scientific">Xanthocytophaga flava</name>
    <dbReference type="NCBI Taxonomy" id="3048013"/>
    <lineage>
        <taxon>Bacteria</taxon>
        <taxon>Pseudomonadati</taxon>
        <taxon>Bacteroidota</taxon>
        <taxon>Cytophagia</taxon>
        <taxon>Cytophagales</taxon>
        <taxon>Rhodocytophagaceae</taxon>
        <taxon>Xanthocytophaga</taxon>
    </lineage>
</organism>
<dbReference type="InterPro" id="IPR036249">
    <property type="entry name" value="Thioredoxin-like_sf"/>
</dbReference>
<accession>A0AAE3QN60</accession>
<evidence type="ECO:0000256" key="1">
    <source>
        <dbReference type="SAM" id="SignalP"/>
    </source>
</evidence>